<gene>
    <name evidence="1" type="ORF">M917_0856</name>
</gene>
<keyword evidence="2" id="KW-1185">Reference proteome</keyword>
<dbReference type="PATRIC" id="fig|1354303.4.peg.843"/>
<evidence type="ECO:0000313" key="1">
    <source>
        <dbReference type="EMBL" id="ERL56178.1"/>
    </source>
</evidence>
<comment type="caution">
    <text evidence="1">The sequence shown here is derived from an EMBL/GenBank/DDBJ whole genome shotgun (WGS) entry which is preliminary data.</text>
</comment>
<dbReference type="STRING" id="1354303.M917_0856"/>
<proteinExistence type="predicted"/>
<evidence type="ECO:0000313" key="2">
    <source>
        <dbReference type="Proteomes" id="UP000016761"/>
    </source>
</evidence>
<dbReference type="Proteomes" id="UP000016761">
    <property type="component" value="Unassembled WGS sequence"/>
</dbReference>
<organism evidence="1 2">
    <name type="scientific">Psychrobacter aquaticus CMS 56</name>
    <dbReference type="NCBI Taxonomy" id="1354303"/>
    <lineage>
        <taxon>Bacteria</taxon>
        <taxon>Pseudomonadati</taxon>
        <taxon>Pseudomonadota</taxon>
        <taxon>Gammaproteobacteria</taxon>
        <taxon>Moraxellales</taxon>
        <taxon>Moraxellaceae</taxon>
        <taxon>Psychrobacter</taxon>
    </lineage>
</organism>
<dbReference type="EMBL" id="AUSW01000015">
    <property type="protein sequence ID" value="ERL56178.1"/>
    <property type="molecule type" value="Genomic_DNA"/>
</dbReference>
<accession>U4TCI6</accession>
<dbReference type="AlphaFoldDB" id="U4TCI6"/>
<protein>
    <submittedName>
        <fullName evidence="1">Uncharacterized protein</fullName>
    </submittedName>
</protein>
<reference evidence="1 2" key="1">
    <citation type="journal article" date="2013" name="Genome Announc.">
        <title>Draft Genome Sequence of Psychrobacter aquaticus Strain CMS 56T, Isolated from a Cyanobacterial Mat Sample Collected from Water Bodies in the McMurdo Dry Valley Region of Antarctica.</title>
        <authorList>
            <person name="Reddy G.S."/>
            <person name="Ara S."/>
            <person name="Singh A."/>
            <person name="Kumar Pinnaka A."/>
            <person name="Shivaji S."/>
        </authorList>
    </citation>
    <scope>NUCLEOTIDE SEQUENCE [LARGE SCALE GENOMIC DNA]</scope>
    <source>
        <strain evidence="1 2">CMS 56</strain>
    </source>
</reference>
<name>U4TCI6_9GAMM</name>
<sequence>MKPNKENSADNIRLLTSYLTQFGEYLAIFRPFSHPRSD</sequence>